<evidence type="ECO:0000313" key="8">
    <source>
        <dbReference type="EMBL" id="RAR14779.1"/>
    </source>
</evidence>
<organism evidence="8 9">
    <name type="scientific">Stemphylium lycopersici</name>
    <name type="common">Tomato gray leaf spot disease fungus</name>
    <name type="synonym">Thyrospora lycopersici</name>
    <dbReference type="NCBI Taxonomy" id="183478"/>
    <lineage>
        <taxon>Eukaryota</taxon>
        <taxon>Fungi</taxon>
        <taxon>Dikarya</taxon>
        <taxon>Ascomycota</taxon>
        <taxon>Pezizomycotina</taxon>
        <taxon>Dothideomycetes</taxon>
        <taxon>Pleosporomycetidae</taxon>
        <taxon>Pleosporales</taxon>
        <taxon>Pleosporineae</taxon>
        <taxon>Pleosporaceae</taxon>
        <taxon>Stemphylium</taxon>
    </lineage>
</organism>
<gene>
    <name evidence="8" type="ORF">DDE83_001811</name>
</gene>
<dbReference type="InterPro" id="IPR011016">
    <property type="entry name" value="Znf_RING-CH"/>
</dbReference>
<feature type="region of interest" description="Disordered" evidence="5">
    <location>
        <begin position="186"/>
        <end position="209"/>
    </location>
</feature>
<keyword evidence="1" id="KW-0479">Metal-binding</keyword>
<dbReference type="InterPro" id="IPR007527">
    <property type="entry name" value="Znf_SWIM"/>
</dbReference>
<dbReference type="PANTHER" id="PTHR21540">
    <property type="entry name" value="RING FINGER AND SWIM DOMAIN-CONTAINING PROTEIN 2"/>
    <property type="match status" value="1"/>
</dbReference>
<evidence type="ECO:0000256" key="1">
    <source>
        <dbReference type="ARBA" id="ARBA00022723"/>
    </source>
</evidence>
<name>A0A364NBT0_STELY</name>
<feature type="compositionally biased region" description="Basic and acidic residues" evidence="5">
    <location>
        <begin position="68"/>
        <end position="79"/>
    </location>
</feature>
<keyword evidence="3" id="KW-0862">Zinc</keyword>
<reference evidence="9" key="1">
    <citation type="submission" date="2018-05" db="EMBL/GenBank/DDBJ databases">
        <title>Draft genome sequence of Stemphylium lycopersici strain CIDEFI 213.</title>
        <authorList>
            <person name="Medina R."/>
            <person name="Franco M.E.E."/>
            <person name="Lucentini C.G."/>
            <person name="Saparrat M.C.N."/>
            <person name="Balatti P.A."/>
        </authorList>
    </citation>
    <scope>NUCLEOTIDE SEQUENCE [LARGE SCALE GENOMIC DNA]</scope>
    <source>
        <strain evidence="9">CIDEFI 213</strain>
    </source>
</reference>
<dbReference type="AlphaFoldDB" id="A0A364NBT0"/>
<dbReference type="Proteomes" id="UP000249619">
    <property type="component" value="Unassembled WGS sequence"/>
</dbReference>
<keyword evidence="9" id="KW-1185">Reference proteome</keyword>
<keyword evidence="2 4" id="KW-0863">Zinc-finger</keyword>
<dbReference type="SMART" id="SM00744">
    <property type="entry name" value="RINGv"/>
    <property type="match status" value="1"/>
</dbReference>
<evidence type="ECO:0000256" key="2">
    <source>
        <dbReference type="ARBA" id="ARBA00022771"/>
    </source>
</evidence>
<evidence type="ECO:0000256" key="5">
    <source>
        <dbReference type="SAM" id="MobiDB-lite"/>
    </source>
</evidence>
<dbReference type="PROSITE" id="PS50966">
    <property type="entry name" value="ZF_SWIM"/>
    <property type="match status" value="1"/>
</dbReference>
<feature type="domain" description="RING-type" evidence="6">
    <location>
        <begin position="216"/>
        <end position="262"/>
    </location>
</feature>
<dbReference type="InterPro" id="IPR013083">
    <property type="entry name" value="Znf_RING/FYVE/PHD"/>
</dbReference>
<dbReference type="InterPro" id="IPR039903">
    <property type="entry name" value="Zswim2"/>
</dbReference>
<dbReference type="Pfam" id="PF13639">
    <property type="entry name" value="zf-RING_2"/>
    <property type="match status" value="1"/>
</dbReference>
<feature type="compositionally biased region" description="Basic and acidic residues" evidence="5">
    <location>
        <begin position="194"/>
        <end position="209"/>
    </location>
</feature>
<evidence type="ECO:0000256" key="3">
    <source>
        <dbReference type="ARBA" id="ARBA00022833"/>
    </source>
</evidence>
<dbReference type="CDD" id="cd16494">
    <property type="entry name" value="RING-CH-C4HC3_ZSWM2"/>
    <property type="match status" value="1"/>
</dbReference>
<accession>A0A364NBT0</accession>
<dbReference type="EMBL" id="QGDH01000018">
    <property type="protein sequence ID" value="RAR14779.1"/>
    <property type="molecule type" value="Genomic_DNA"/>
</dbReference>
<protein>
    <submittedName>
        <fullName evidence="8">RING finger domain containing protein (Znf1)</fullName>
    </submittedName>
</protein>
<dbReference type="Gene3D" id="3.30.40.10">
    <property type="entry name" value="Zinc/RING finger domain, C3HC4 (zinc finger)"/>
    <property type="match status" value="1"/>
</dbReference>
<dbReference type="STRING" id="183478.A0A364NBT0"/>
<sequence length="335" mass="37396">MDDGLRRPPPRANRKRKSATYADVDDDVALVEYPSLPKKSKNSKGACEVIDLTQDSPRKTPAKKRSKRDTDAPAEEKRARLFRKKAPQSYTIVKERALTQRLTVLSRQRCGKDDAPEEKVIVAGSTGNVYTISVGLVPSCDCPHAKKGNQCKHIVYVMLRVLKAREDIAYQLALISSELREVIKNAPPIPGAETDGRDGTEKEGQDGNRKPIEGECPICYDELSAGEAIAYCKASCGNNVHKGCMQNWMAVSKGKATCPYCRAEWEADVDFDSKLGDMYIKGLERNEDGYVNVAGRLGLSGERDYSTYHPYWVRNHLGSVGRRRGGYNYDDDDYY</sequence>
<proteinExistence type="predicted"/>
<dbReference type="PANTHER" id="PTHR21540:SF0">
    <property type="entry name" value="PHD FAMILY PROTEIN"/>
    <property type="match status" value="1"/>
</dbReference>
<comment type="caution">
    <text evidence="8">The sequence shown here is derived from an EMBL/GenBank/DDBJ whole genome shotgun (WGS) entry which is preliminary data.</text>
</comment>
<dbReference type="GO" id="GO:0008270">
    <property type="term" value="F:zinc ion binding"/>
    <property type="evidence" value="ECO:0007669"/>
    <property type="project" value="UniProtKB-KW"/>
</dbReference>
<feature type="compositionally biased region" description="Basic residues" evidence="5">
    <location>
        <begin position="8"/>
        <end position="18"/>
    </location>
</feature>
<dbReference type="PROSITE" id="PS50089">
    <property type="entry name" value="ZF_RING_2"/>
    <property type="match status" value="1"/>
</dbReference>
<feature type="region of interest" description="Disordered" evidence="5">
    <location>
        <begin position="35"/>
        <end position="79"/>
    </location>
</feature>
<evidence type="ECO:0000259" key="7">
    <source>
        <dbReference type="PROSITE" id="PS50966"/>
    </source>
</evidence>
<dbReference type="SUPFAM" id="SSF57850">
    <property type="entry name" value="RING/U-box"/>
    <property type="match status" value="1"/>
</dbReference>
<dbReference type="InterPro" id="IPR001841">
    <property type="entry name" value="Znf_RING"/>
</dbReference>
<feature type="domain" description="SWIM-type" evidence="7">
    <location>
        <begin position="130"/>
        <end position="162"/>
    </location>
</feature>
<evidence type="ECO:0000313" key="9">
    <source>
        <dbReference type="Proteomes" id="UP000249619"/>
    </source>
</evidence>
<dbReference type="GO" id="GO:0061630">
    <property type="term" value="F:ubiquitin protein ligase activity"/>
    <property type="evidence" value="ECO:0007669"/>
    <property type="project" value="InterPro"/>
</dbReference>
<evidence type="ECO:0000259" key="6">
    <source>
        <dbReference type="PROSITE" id="PS50089"/>
    </source>
</evidence>
<feature type="region of interest" description="Disordered" evidence="5">
    <location>
        <begin position="1"/>
        <end position="20"/>
    </location>
</feature>
<evidence type="ECO:0000256" key="4">
    <source>
        <dbReference type="PROSITE-ProRule" id="PRU00175"/>
    </source>
</evidence>